<reference evidence="2 3" key="1">
    <citation type="submission" date="2014-06" db="EMBL/GenBank/DDBJ databases">
        <authorList>
            <consortium name="DOE Joint Genome Institute"/>
            <person name="Kuo A."/>
            <person name="Kohler A."/>
            <person name="Nagy L.G."/>
            <person name="Floudas D."/>
            <person name="Copeland A."/>
            <person name="Barry K.W."/>
            <person name="Cichocki N."/>
            <person name="Veneault-Fourrey C."/>
            <person name="LaButti K."/>
            <person name="Lindquist E.A."/>
            <person name="Lipzen A."/>
            <person name="Lundell T."/>
            <person name="Morin E."/>
            <person name="Murat C."/>
            <person name="Sun H."/>
            <person name="Tunlid A."/>
            <person name="Henrissat B."/>
            <person name="Grigoriev I.V."/>
            <person name="Hibbett D.S."/>
            <person name="Martin F."/>
            <person name="Nordberg H.P."/>
            <person name="Cantor M.N."/>
            <person name="Hua S.X."/>
        </authorList>
    </citation>
    <scope>NUCLEOTIDE SEQUENCE [LARGE SCALE GENOMIC DNA]</scope>
    <source>
        <strain evidence="2 3">ATCC 200175</strain>
    </source>
</reference>
<dbReference type="HOGENOM" id="CLU_1156713_0_0_1"/>
<keyword evidence="3" id="KW-1185">Reference proteome</keyword>
<feature type="compositionally biased region" description="Low complexity" evidence="1">
    <location>
        <begin position="126"/>
        <end position="145"/>
    </location>
</feature>
<feature type="region of interest" description="Disordered" evidence="1">
    <location>
        <begin position="125"/>
        <end position="240"/>
    </location>
</feature>
<dbReference type="EMBL" id="KN820221">
    <property type="protein sequence ID" value="KIJ06657.1"/>
    <property type="molecule type" value="Genomic_DNA"/>
</dbReference>
<dbReference type="AlphaFoldDB" id="A0A0C9TEW2"/>
<accession>A0A0C9TEW2</accession>
<proteinExistence type="predicted"/>
<protein>
    <submittedName>
        <fullName evidence="2">Uncharacterized protein</fullName>
    </submittedName>
</protein>
<evidence type="ECO:0000256" key="1">
    <source>
        <dbReference type="SAM" id="MobiDB-lite"/>
    </source>
</evidence>
<gene>
    <name evidence="2" type="ORF">PAXINDRAFT_20146</name>
</gene>
<evidence type="ECO:0000313" key="2">
    <source>
        <dbReference type="EMBL" id="KIJ06657.1"/>
    </source>
</evidence>
<dbReference type="OrthoDB" id="10662769at2759"/>
<evidence type="ECO:0000313" key="3">
    <source>
        <dbReference type="Proteomes" id="UP000053647"/>
    </source>
</evidence>
<name>A0A0C9TEW2_PAXIN</name>
<feature type="compositionally biased region" description="Basic residues" evidence="1">
    <location>
        <begin position="231"/>
        <end position="240"/>
    </location>
</feature>
<dbReference type="Proteomes" id="UP000053647">
    <property type="component" value="Unassembled WGS sequence"/>
</dbReference>
<organism evidence="2 3">
    <name type="scientific">Paxillus involutus ATCC 200175</name>
    <dbReference type="NCBI Taxonomy" id="664439"/>
    <lineage>
        <taxon>Eukaryota</taxon>
        <taxon>Fungi</taxon>
        <taxon>Dikarya</taxon>
        <taxon>Basidiomycota</taxon>
        <taxon>Agaricomycotina</taxon>
        <taxon>Agaricomycetes</taxon>
        <taxon>Agaricomycetidae</taxon>
        <taxon>Boletales</taxon>
        <taxon>Paxilineae</taxon>
        <taxon>Paxillaceae</taxon>
        <taxon>Paxillus</taxon>
    </lineage>
</organism>
<reference evidence="3" key="2">
    <citation type="submission" date="2015-01" db="EMBL/GenBank/DDBJ databases">
        <title>Evolutionary Origins and Diversification of the Mycorrhizal Mutualists.</title>
        <authorList>
            <consortium name="DOE Joint Genome Institute"/>
            <consortium name="Mycorrhizal Genomics Consortium"/>
            <person name="Kohler A."/>
            <person name="Kuo A."/>
            <person name="Nagy L.G."/>
            <person name="Floudas D."/>
            <person name="Copeland A."/>
            <person name="Barry K.W."/>
            <person name="Cichocki N."/>
            <person name="Veneault-Fourrey C."/>
            <person name="LaButti K."/>
            <person name="Lindquist E.A."/>
            <person name="Lipzen A."/>
            <person name="Lundell T."/>
            <person name="Morin E."/>
            <person name="Murat C."/>
            <person name="Riley R."/>
            <person name="Ohm R."/>
            <person name="Sun H."/>
            <person name="Tunlid A."/>
            <person name="Henrissat B."/>
            <person name="Grigoriev I.V."/>
            <person name="Hibbett D.S."/>
            <person name="Martin F."/>
        </authorList>
    </citation>
    <scope>NUCLEOTIDE SEQUENCE [LARGE SCALE GENOMIC DNA]</scope>
    <source>
        <strain evidence="3">ATCC 200175</strain>
    </source>
</reference>
<sequence>MTPPLDFTWNNPEYTLANTNFSAMLHGDHAGNMLQAPGHLDTTANWTGSVDASGLPSNWSYSGQLHNSPASSLYSSAYTPTPASNPAAGSFDLMGNSLPQFRGNFAQAHGKSVANQSFQAPQFNFSSSQQTALPPSLPSPAVSTPTLPPLITRPPSEQGPSPDPQNDHDADADAPSGRSKRRPVPSQRAQRDNAIGEVVRDNHTLQPVEKSEKKKKKKRSADSVGDEGSKKSKKKKVKTT</sequence>